<evidence type="ECO:0000313" key="2">
    <source>
        <dbReference type="EMBL" id="KAK3096213.1"/>
    </source>
</evidence>
<feature type="coiled-coil region" evidence="1">
    <location>
        <begin position="98"/>
        <end position="125"/>
    </location>
</feature>
<evidence type="ECO:0000313" key="3">
    <source>
        <dbReference type="Proteomes" id="UP001186944"/>
    </source>
</evidence>
<name>A0AA89C239_PINIB</name>
<gene>
    <name evidence="2" type="ORF">FSP39_024513</name>
</gene>
<dbReference type="PANTHER" id="PTHR37445">
    <property type="entry name" value="PROTEIN CBG24663"/>
    <property type="match status" value="1"/>
</dbReference>
<evidence type="ECO:0000256" key="1">
    <source>
        <dbReference type="SAM" id="Coils"/>
    </source>
</evidence>
<dbReference type="EMBL" id="VSWD01000008">
    <property type="protein sequence ID" value="KAK3096213.1"/>
    <property type="molecule type" value="Genomic_DNA"/>
</dbReference>
<sequence>MRKRKRHSTVSPKFDRSFKRDKFDIESETDFEISSLTLNPPPDLSVILERPIMADAPLVSNTDTSEGSMQAQSLNVVLGEDDINKIACAVRALLFEDIQGLVNKIQVLEDENRLLRDRLDESEQFQKRNNIVITGLPESADETHDKLDKSVLSLVSKIEANVPAPEIDRIFRVGKPSLGKTRPIVVRLTNFAAKKRILKSRPELKKKGMKKVFINEDLTKPRQQLAYAARQGVKRNAIKKTWTDDGKVFIIDNNDRKHRVDSLPTLEGFCTMMRSPQHAGQQVTYAAALQRSVTPPQTNSSESVTDVMNRIVNST</sequence>
<proteinExistence type="predicted"/>
<dbReference type="Proteomes" id="UP001186944">
    <property type="component" value="Unassembled WGS sequence"/>
</dbReference>
<keyword evidence="1" id="KW-0175">Coiled coil</keyword>
<dbReference type="AlphaFoldDB" id="A0AA89C239"/>
<keyword evidence="3" id="KW-1185">Reference proteome</keyword>
<accession>A0AA89C239</accession>
<comment type="caution">
    <text evidence="2">The sequence shown here is derived from an EMBL/GenBank/DDBJ whole genome shotgun (WGS) entry which is preliminary data.</text>
</comment>
<dbReference type="PANTHER" id="PTHR37445:SF3">
    <property type="entry name" value="ZINC FINGER PHD-TYPE DOMAIN-CONTAINING PROTEIN"/>
    <property type="match status" value="1"/>
</dbReference>
<protein>
    <submittedName>
        <fullName evidence="2">Uncharacterized protein</fullName>
    </submittedName>
</protein>
<dbReference type="Gene3D" id="3.30.70.1820">
    <property type="entry name" value="L1 transposable element, RRM domain"/>
    <property type="match status" value="1"/>
</dbReference>
<organism evidence="2 3">
    <name type="scientific">Pinctada imbricata</name>
    <name type="common">Atlantic pearl-oyster</name>
    <name type="synonym">Pinctada martensii</name>
    <dbReference type="NCBI Taxonomy" id="66713"/>
    <lineage>
        <taxon>Eukaryota</taxon>
        <taxon>Metazoa</taxon>
        <taxon>Spiralia</taxon>
        <taxon>Lophotrochozoa</taxon>
        <taxon>Mollusca</taxon>
        <taxon>Bivalvia</taxon>
        <taxon>Autobranchia</taxon>
        <taxon>Pteriomorphia</taxon>
        <taxon>Pterioida</taxon>
        <taxon>Pterioidea</taxon>
        <taxon>Pteriidae</taxon>
        <taxon>Pinctada</taxon>
    </lineage>
</organism>
<reference evidence="2" key="1">
    <citation type="submission" date="2019-08" db="EMBL/GenBank/DDBJ databases">
        <title>The improved chromosome-level genome for the pearl oyster Pinctada fucata martensii using PacBio sequencing and Hi-C.</title>
        <authorList>
            <person name="Zheng Z."/>
        </authorList>
    </citation>
    <scope>NUCLEOTIDE SEQUENCE</scope>
    <source>
        <strain evidence="2">ZZ-2019</strain>
        <tissue evidence="2">Adductor muscle</tissue>
    </source>
</reference>